<name>A0A2N5ZFL0_MUIH1</name>
<evidence type="ECO:0000313" key="1">
    <source>
        <dbReference type="EMBL" id="PLX17411.1"/>
    </source>
</evidence>
<reference evidence="1 2" key="1">
    <citation type="submission" date="2017-11" db="EMBL/GenBank/DDBJ databases">
        <title>Genome-resolved metagenomics identifies genetic mobility, metabolic interactions, and unexpected diversity in perchlorate-reducing communities.</title>
        <authorList>
            <person name="Barnum T.P."/>
            <person name="Figueroa I.A."/>
            <person name="Carlstrom C.I."/>
            <person name="Lucas L.N."/>
            <person name="Engelbrektson A.L."/>
            <person name="Coates J.D."/>
        </authorList>
    </citation>
    <scope>NUCLEOTIDE SEQUENCE [LARGE SCALE GENOMIC DNA]</scope>
    <source>
        <strain evidence="1">BM706</strain>
    </source>
</reference>
<dbReference type="SUPFAM" id="SSF102405">
    <property type="entry name" value="MCP/YpsA-like"/>
    <property type="match status" value="1"/>
</dbReference>
<sequence>MQIAVIGQAERSDLKELIAYEVGQHIARKGGILITGGMGGVMEACAKGAKSEGGQTVGILPVYEKEKGNRFLDIIIPSGLGHARNALVVSSADVVIAIGGEYGTLSEISIALKLEKNVITLQSWDIPQLKTIKADNPKEAVKLAYQLAEE</sequence>
<dbReference type="GO" id="GO:0005829">
    <property type="term" value="C:cytosol"/>
    <property type="evidence" value="ECO:0007669"/>
    <property type="project" value="TreeGrafter"/>
</dbReference>
<proteinExistence type="predicted"/>
<dbReference type="AlphaFoldDB" id="A0A2N5ZFL0"/>
<dbReference type="NCBIfam" id="TIGR00725">
    <property type="entry name" value="TIGR00725 family protein"/>
    <property type="match status" value="1"/>
</dbReference>
<dbReference type="InterPro" id="IPR005268">
    <property type="entry name" value="CHP00725"/>
</dbReference>
<gene>
    <name evidence="1" type="ORF">C0601_07575</name>
</gene>
<dbReference type="InterPro" id="IPR041164">
    <property type="entry name" value="LDcluster4"/>
</dbReference>
<protein>
    <submittedName>
        <fullName evidence="1">TIGR00725 family protein</fullName>
    </submittedName>
</protein>
<dbReference type="PANTHER" id="PTHR43393:SF3">
    <property type="entry name" value="LYSINE DECARBOXYLASE-LIKE PROTEIN"/>
    <property type="match status" value="1"/>
</dbReference>
<dbReference type="Gene3D" id="3.40.50.450">
    <property type="match status" value="1"/>
</dbReference>
<dbReference type="InterPro" id="IPR052341">
    <property type="entry name" value="LOG_family_nucleotidases"/>
</dbReference>
<accession>A0A2N5ZFL0</accession>
<dbReference type="Proteomes" id="UP000234857">
    <property type="component" value="Unassembled WGS sequence"/>
</dbReference>
<comment type="caution">
    <text evidence="1">The sequence shown here is derived from an EMBL/GenBank/DDBJ whole genome shotgun (WGS) entry which is preliminary data.</text>
</comment>
<organism evidence="1 2">
    <name type="scientific">Muiribacterium halophilum</name>
    <dbReference type="NCBI Taxonomy" id="2053465"/>
    <lineage>
        <taxon>Bacteria</taxon>
        <taxon>Candidatus Muiribacteriota</taxon>
        <taxon>Candidatus Muiribacteriia</taxon>
        <taxon>Candidatus Muiribacteriales</taxon>
        <taxon>Candidatus Muiribacteriaceae</taxon>
        <taxon>Candidatus Muiribacterium</taxon>
    </lineage>
</organism>
<dbReference type="PANTHER" id="PTHR43393">
    <property type="entry name" value="CYTOKININ RIBOSIDE 5'-MONOPHOSPHATE PHOSPHORIBOHYDROLASE"/>
    <property type="match status" value="1"/>
</dbReference>
<dbReference type="Pfam" id="PF18306">
    <property type="entry name" value="LDcluster4"/>
    <property type="match status" value="1"/>
</dbReference>
<evidence type="ECO:0000313" key="2">
    <source>
        <dbReference type="Proteomes" id="UP000234857"/>
    </source>
</evidence>
<dbReference type="EMBL" id="PKTG01000087">
    <property type="protein sequence ID" value="PLX17411.1"/>
    <property type="molecule type" value="Genomic_DNA"/>
</dbReference>